<evidence type="ECO:0000313" key="5">
    <source>
        <dbReference type="EMBL" id="KAK1360764.1"/>
    </source>
</evidence>
<dbReference type="PANTHER" id="PTHR13268:SF7">
    <property type="entry name" value="AUTOPHAGY-RELATED PROTEIN 18F"/>
    <property type="match status" value="1"/>
</dbReference>
<reference evidence="5" key="2">
    <citation type="submission" date="2023-05" db="EMBL/GenBank/DDBJ databases">
        <authorList>
            <person name="Schelkunov M.I."/>
        </authorList>
    </citation>
    <scope>NUCLEOTIDE SEQUENCE</scope>
    <source>
        <strain evidence="5">Hsosn_3</strain>
        <tissue evidence="5">Leaf</tissue>
    </source>
</reference>
<reference evidence="5" key="1">
    <citation type="submission" date="2023-02" db="EMBL/GenBank/DDBJ databases">
        <title>Genome of toxic invasive species Heracleum sosnowskyi carries increased number of genes despite the absence of recent whole-genome duplications.</title>
        <authorList>
            <person name="Schelkunov M."/>
            <person name="Shtratnikova V."/>
            <person name="Makarenko M."/>
            <person name="Klepikova A."/>
            <person name="Omelchenko D."/>
            <person name="Novikova G."/>
            <person name="Obukhova E."/>
            <person name="Bogdanov V."/>
            <person name="Penin A."/>
            <person name="Logacheva M."/>
        </authorList>
    </citation>
    <scope>NUCLEOTIDE SEQUENCE</scope>
    <source>
        <strain evidence="5">Hsosn_3</strain>
        <tissue evidence="5">Leaf</tissue>
    </source>
</reference>
<dbReference type="InterPro" id="IPR015943">
    <property type="entry name" value="WD40/YVTN_repeat-like_dom_sf"/>
</dbReference>
<sequence length="880" mass="95961">MRNNDENQRGGRNRNSSSSVIHNSFRTFSTYFKAVSTGASTVVKSAASVASSAIADRDYDSTNHQVNWAGFDKLQFKGNAARRVLLLGYQFGFQVWDVEEANNVRELICRYEGPVSFMQILPKLEASKQSSDKFEDSRPLLALCADGSFSGGIHEGAAGPCNGNIQNCYDQFSGCFLPTVVWFYSFTSQSYVQMLKFRSVVYSVRCSPRVVVVLQAAQIHCFDAATLEKEYNILTNPIATNGFINGAIGLGPLAVGPRWMAYSGSPVAISNCGRVEPQHLTPSASSPSPSSGSLVAHYAKESSKQLAAGIVTLGDKSYKKISKYYSELLPDSNNAQKTGNPGCRSWGTEAGHLPDAESIGMVIVRDVLSKSVIAQFRAHKSPISSLSFDPSGTLLVTASVQGHNINVYKITPEPSESSSGSDSSAAYVHLYRLQRGLTNAVIADVSFSDDSNWIMISSSRGTGHLFAISPSGGKVNFPYSHSCFTTKTSGAGAMIKPAICGGAAASSLQVLNQQKLCDYGPPVALSPVSRVRSSNNGWRSAVTGAAATATGRMGTFCGIITSVFHNCKENDLLMDSSHWKPKYDLLVFSPSGCVIQYALRMSSGLGGVAGVSGISTTYDQTDVCDPRLIVEAIQKWNICQKQNRRERENNSDIYGENGCSDGSKIYPEEMSKETVLPEVKDTKVRISSEERYHMYISEAELHMHLPQAPLWARSEIYFQTMIKDDSILGEEDTLGGEIQIERFPARMVEARLKDLVPVFDCHKMPHFQVARGPSDDNCGQLSHESSGFGYSEDDIIQKTSGSLDSTDGTSDEHPNGTENIISDGLWTEGFVNNRASPKVSAQLEFVNNRDSSMKNRKQNFVDNHIEDQKMGHQFGDEFEV</sequence>
<dbReference type="GO" id="GO:0042594">
    <property type="term" value="P:response to starvation"/>
    <property type="evidence" value="ECO:0007669"/>
    <property type="project" value="TreeGrafter"/>
</dbReference>
<dbReference type="InterPro" id="IPR001680">
    <property type="entry name" value="WD40_rpt"/>
</dbReference>
<feature type="domain" description="BCAS3" evidence="3">
    <location>
        <begin position="625"/>
        <end position="760"/>
    </location>
</feature>
<protein>
    <submittedName>
        <fullName evidence="5">BCAS3 domain-containing protein</fullName>
    </submittedName>
</protein>
<dbReference type="InterPro" id="IPR045142">
    <property type="entry name" value="BCAS3-like"/>
</dbReference>
<feature type="domain" description="BCAS3 WD40" evidence="4">
    <location>
        <begin position="70"/>
        <end position="475"/>
    </location>
</feature>
<accession>A0AAD8H6X4</accession>
<dbReference type="AlphaFoldDB" id="A0AAD8H6X4"/>
<comment type="subcellular location">
    <subcellularLocation>
        <location evidence="1">Preautophagosomal structure</location>
    </subcellularLocation>
</comment>
<comment type="caution">
    <text evidence="5">The sequence shown here is derived from an EMBL/GenBank/DDBJ whole genome shotgun (WGS) entry which is preliminary data.</text>
</comment>
<dbReference type="Gene3D" id="2.130.10.10">
    <property type="entry name" value="YVTN repeat-like/Quinoprotein amine dehydrogenase"/>
    <property type="match status" value="1"/>
</dbReference>
<dbReference type="Proteomes" id="UP001237642">
    <property type="component" value="Unassembled WGS sequence"/>
</dbReference>
<dbReference type="Pfam" id="PF12490">
    <property type="entry name" value="BCAS3"/>
    <property type="match status" value="1"/>
</dbReference>
<evidence type="ECO:0000259" key="3">
    <source>
        <dbReference type="Pfam" id="PF12490"/>
    </source>
</evidence>
<evidence type="ECO:0000256" key="1">
    <source>
        <dbReference type="ARBA" id="ARBA00004329"/>
    </source>
</evidence>
<proteinExistence type="predicted"/>
<dbReference type="InterPro" id="IPR036322">
    <property type="entry name" value="WD40_repeat_dom_sf"/>
</dbReference>
<keyword evidence="6" id="KW-1185">Reference proteome</keyword>
<dbReference type="Pfam" id="PF21034">
    <property type="entry name" value="BCAS3_WD40"/>
    <property type="match status" value="1"/>
</dbReference>
<dbReference type="PANTHER" id="PTHR13268">
    <property type="entry name" value="BREAST CARCINOMA AMPLIFIED SEQUENCE 3"/>
    <property type="match status" value="1"/>
</dbReference>
<dbReference type="GO" id="GO:0006914">
    <property type="term" value="P:autophagy"/>
    <property type="evidence" value="ECO:0007669"/>
    <property type="project" value="InterPro"/>
</dbReference>
<dbReference type="EMBL" id="JAUIZM010000010">
    <property type="protein sequence ID" value="KAK1360764.1"/>
    <property type="molecule type" value="Genomic_DNA"/>
</dbReference>
<evidence type="ECO:0000259" key="4">
    <source>
        <dbReference type="Pfam" id="PF21034"/>
    </source>
</evidence>
<feature type="region of interest" description="Disordered" evidence="2">
    <location>
        <begin position="798"/>
        <end position="817"/>
    </location>
</feature>
<dbReference type="SMART" id="SM00320">
    <property type="entry name" value="WD40"/>
    <property type="match status" value="2"/>
</dbReference>
<dbReference type="GO" id="GO:0000407">
    <property type="term" value="C:phagophore assembly site"/>
    <property type="evidence" value="ECO:0007669"/>
    <property type="project" value="UniProtKB-SubCell"/>
</dbReference>
<gene>
    <name evidence="5" type="ORF">POM88_045238</name>
</gene>
<dbReference type="InterPro" id="IPR048382">
    <property type="entry name" value="BCAS3_WD40"/>
</dbReference>
<evidence type="ECO:0000256" key="2">
    <source>
        <dbReference type="SAM" id="MobiDB-lite"/>
    </source>
</evidence>
<organism evidence="5 6">
    <name type="scientific">Heracleum sosnowskyi</name>
    <dbReference type="NCBI Taxonomy" id="360622"/>
    <lineage>
        <taxon>Eukaryota</taxon>
        <taxon>Viridiplantae</taxon>
        <taxon>Streptophyta</taxon>
        <taxon>Embryophyta</taxon>
        <taxon>Tracheophyta</taxon>
        <taxon>Spermatophyta</taxon>
        <taxon>Magnoliopsida</taxon>
        <taxon>eudicotyledons</taxon>
        <taxon>Gunneridae</taxon>
        <taxon>Pentapetalae</taxon>
        <taxon>asterids</taxon>
        <taxon>campanulids</taxon>
        <taxon>Apiales</taxon>
        <taxon>Apiaceae</taxon>
        <taxon>Apioideae</taxon>
        <taxon>apioid superclade</taxon>
        <taxon>Tordylieae</taxon>
        <taxon>Tordyliinae</taxon>
        <taxon>Heracleum</taxon>
    </lineage>
</organism>
<feature type="compositionally biased region" description="Low complexity" evidence="2">
    <location>
        <begin position="799"/>
        <end position="808"/>
    </location>
</feature>
<dbReference type="InterPro" id="IPR022175">
    <property type="entry name" value="BCAS3_dom"/>
</dbReference>
<dbReference type="SUPFAM" id="SSF50978">
    <property type="entry name" value="WD40 repeat-like"/>
    <property type="match status" value="1"/>
</dbReference>
<name>A0AAD8H6X4_9APIA</name>
<evidence type="ECO:0000313" key="6">
    <source>
        <dbReference type="Proteomes" id="UP001237642"/>
    </source>
</evidence>